<dbReference type="HOGENOM" id="CLU_2507136_0_0_3"/>
<dbReference type="AlphaFoldDB" id="K9X385"/>
<proteinExistence type="predicted"/>
<dbReference type="Proteomes" id="UP000010475">
    <property type="component" value="Chromosome"/>
</dbReference>
<evidence type="ECO:0000313" key="2">
    <source>
        <dbReference type="Proteomes" id="UP000010475"/>
    </source>
</evidence>
<gene>
    <name evidence="1" type="ORF">Cylst_5030</name>
</gene>
<protein>
    <submittedName>
        <fullName evidence="1">Uncharacterized protein</fullName>
    </submittedName>
</protein>
<organism evidence="1 2">
    <name type="scientific">Cylindrospermum stagnale PCC 7417</name>
    <dbReference type="NCBI Taxonomy" id="56107"/>
    <lineage>
        <taxon>Bacteria</taxon>
        <taxon>Bacillati</taxon>
        <taxon>Cyanobacteriota</taxon>
        <taxon>Cyanophyceae</taxon>
        <taxon>Nostocales</taxon>
        <taxon>Nostocaceae</taxon>
        <taxon>Cylindrospermum</taxon>
    </lineage>
</organism>
<dbReference type="KEGG" id="csg:Cylst_5030"/>
<evidence type="ECO:0000313" key="1">
    <source>
        <dbReference type="EMBL" id="AFZ27080.1"/>
    </source>
</evidence>
<accession>K9X385</accession>
<dbReference type="RefSeq" id="WP_015210315.1">
    <property type="nucleotide sequence ID" value="NC_019757.1"/>
</dbReference>
<keyword evidence="2" id="KW-1185">Reference proteome</keyword>
<name>K9X385_9NOST</name>
<sequence>MNNQILLKIAIQHPEIIALVWVQSKSNQPSQLAVKPKPNNALLQIIEAAIITFVPLVDPVNATWTVPLLKLCFFMLKVLQKERDN</sequence>
<dbReference type="OrthoDB" id="9872530at2"/>
<reference evidence="1 2" key="1">
    <citation type="submission" date="2012-06" db="EMBL/GenBank/DDBJ databases">
        <title>Finished chromosome of genome of Cylindrospermum stagnale PCC 7417.</title>
        <authorList>
            <consortium name="US DOE Joint Genome Institute"/>
            <person name="Gugger M."/>
            <person name="Coursin T."/>
            <person name="Rippka R."/>
            <person name="Tandeau De Marsac N."/>
            <person name="Huntemann M."/>
            <person name="Wei C.-L."/>
            <person name="Han J."/>
            <person name="Detter J.C."/>
            <person name="Han C."/>
            <person name="Tapia R."/>
            <person name="Chen A."/>
            <person name="Kyrpides N."/>
            <person name="Mavromatis K."/>
            <person name="Markowitz V."/>
            <person name="Szeto E."/>
            <person name="Ivanova N."/>
            <person name="Pagani I."/>
            <person name="Pati A."/>
            <person name="Goodwin L."/>
            <person name="Nordberg H.P."/>
            <person name="Cantor M.N."/>
            <person name="Hua S.X."/>
            <person name="Woyke T."/>
            <person name="Kerfeld C.A."/>
        </authorList>
    </citation>
    <scope>NUCLEOTIDE SEQUENCE [LARGE SCALE GENOMIC DNA]</scope>
    <source>
        <strain evidence="1 2">PCC 7417</strain>
    </source>
</reference>
<dbReference type="EMBL" id="CP003642">
    <property type="protein sequence ID" value="AFZ27080.1"/>
    <property type="molecule type" value="Genomic_DNA"/>
</dbReference>